<evidence type="ECO:0000256" key="3">
    <source>
        <dbReference type="ARBA" id="ARBA00022840"/>
    </source>
</evidence>
<keyword evidence="3" id="KW-0067">ATP-binding</keyword>
<dbReference type="SUPFAM" id="SSF52210">
    <property type="entry name" value="Succinyl-CoA synthetase domains"/>
    <property type="match status" value="2"/>
</dbReference>
<evidence type="ECO:0000256" key="2">
    <source>
        <dbReference type="ARBA" id="ARBA00022741"/>
    </source>
</evidence>
<reference evidence="5" key="1">
    <citation type="journal article" date="2022" name="Nat. Microbiol.">
        <title>Unique mobile elements and scalable gene flow at the prokaryote-eukaryote boundary revealed by circularized Asgard archaea genomes.</title>
        <authorList>
            <person name="Wu F."/>
            <person name="Speth D.R."/>
            <person name="Philosof A."/>
            <person name="Cremiere A."/>
            <person name="Narayanan A."/>
            <person name="Barco R.A."/>
            <person name="Connon S.A."/>
            <person name="Amend J.P."/>
            <person name="Antoshechkin I.A."/>
            <person name="Orphan V.J."/>
        </authorList>
    </citation>
    <scope>NUCLEOTIDE SEQUENCE</scope>
    <source>
        <strain evidence="5">PM71</strain>
    </source>
</reference>
<organism evidence="5">
    <name type="scientific">Candidatus Heimdallarchaeum aukensis</name>
    <dbReference type="NCBI Taxonomy" id="2876573"/>
    <lineage>
        <taxon>Archaea</taxon>
        <taxon>Promethearchaeati</taxon>
        <taxon>Candidatus Heimdallarchaeota</taxon>
        <taxon>Candidatus Heimdallarchaeia (ex Rinke et al. 2021) (nom. nud.)</taxon>
        <taxon>Candidatus Heimdallarchaeales</taxon>
        <taxon>Candidatus Heimdallarchaeaceae</taxon>
        <taxon>Candidatus Heimdallarchaeum</taxon>
    </lineage>
</organism>
<keyword evidence="2" id="KW-0547">Nucleotide-binding</keyword>
<dbReference type="SMART" id="SM00881">
    <property type="entry name" value="CoA_binding"/>
    <property type="match status" value="1"/>
</dbReference>
<dbReference type="PANTHER" id="PTHR43334:SF1">
    <property type="entry name" value="3-HYDROXYPROPIONATE--COA LIGASE [ADP-FORMING]"/>
    <property type="match status" value="1"/>
</dbReference>
<sequence>MNTDPGIKALFEPKSVAIIGATPTPDKIGNRIMDNIVHYLVGETDRKKGFQGKIFPVHPKADEILGFKAYKSILDVPDEVDQAIIVVPPQFVISVLHECGKKGVKAAVIITAGFGETGKKDAEEEIVKIARSYNMRIVGPNCLGIYNPHIQFNGTFADEAPQKGTLAFISQSGALCISAILHSNKVGIGYSHFISIGNKADVDDADLLEYFADDYKTKCIGLYVESMPDGRKFFEEAKKITWRQPIVVLKSGRTSYGAAAASSHTGSISTQDASYEAAFKQAGVYRAKEWFELFDVAQAFSTQLPPDGENIAILSNAGGIIVISADKAADVGLKLATLSKETVAKINEVCPPTWSKQNPVDIIGDADHVRFRKVLQILVDAPEVDGVCPLFNPGSRAVPDKVADAIYQVSTTTKKPIVCAFVGMDHLEAFKWLNYKGIPTLPSAERAVIAMKALVDRGKFLRRENVDSLTRRYEGCK</sequence>
<dbReference type="InterPro" id="IPR003781">
    <property type="entry name" value="CoA-bd"/>
</dbReference>
<dbReference type="GO" id="GO:0005524">
    <property type="term" value="F:ATP binding"/>
    <property type="evidence" value="ECO:0007669"/>
    <property type="project" value="UniProtKB-KW"/>
</dbReference>
<dbReference type="GO" id="GO:0016874">
    <property type="term" value="F:ligase activity"/>
    <property type="evidence" value="ECO:0007669"/>
    <property type="project" value="UniProtKB-KW"/>
</dbReference>
<dbReference type="AlphaFoldDB" id="A0A9Y1BHW4"/>
<dbReference type="Pfam" id="PF13607">
    <property type="entry name" value="Succ_CoA_lig"/>
    <property type="match status" value="1"/>
</dbReference>
<dbReference type="InterPro" id="IPR036291">
    <property type="entry name" value="NAD(P)-bd_dom_sf"/>
</dbReference>
<name>A0A9Y1BHW4_9ARCH</name>
<evidence type="ECO:0000256" key="1">
    <source>
        <dbReference type="ARBA" id="ARBA00022598"/>
    </source>
</evidence>
<gene>
    <name evidence="5" type="ORF">K9W45_06585</name>
</gene>
<dbReference type="InterPro" id="IPR051538">
    <property type="entry name" value="Acyl-CoA_Synth/Transferase"/>
</dbReference>
<dbReference type="InterPro" id="IPR032875">
    <property type="entry name" value="Succ_CoA_lig_flav_dom"/>
</dbReference>
<keyword evidence="1" id="KW-0436">Ligase</keyword>
<dbReference type="Gene3D" id="3.40.50.720">
    <property type="entry name" value="NAD(P)-binding Rossmann-like Domain"/>
    <property type="match status" value="1"/>
</dbReference>
<dbReference type="EMBL" id="CP084166">
    <property type="protein sequence ID" value="UJG39534.1"/>
    <property type="molecule type" value="Genomic_DNA"/>
</dbReference>
<dbReference type="Proteomes" id="UP001201020">
    <property type="component" value="Chromosome"/>
</dbReference>
<proteinExistence type="predicted"/>
<evidence type="ECO:0000259" key="4">
    <source>
        <dbReference type="SMART" id="SM00881"/>
    </source>
</evidence>
<dbReference type="PANTHER" id="PTHR43334">
    <property type="entry name" value="ACETATE--COA LIGASE [ADP-FORMING]"/>
    <property type="match status" value="1"/>
</dbReference>
<dbReference type="Gene3D" id="3.40.50.261">
    <property type="entry name" value="Succinyl-CoA synthetase domains"/>
    <property type="match status" value="2"/>
</dbReference>
<feature type="domain" description="CoA-binding" evidence="4">
    <location>
        <begin position="10"/>
        <end position="114"/>
    </location>
</feature>
<dbReference type="InterPro" id="IPR016102">
    <property type="entry name" value="Succinyl-CoA_synth-like"/>
</dbReference>
<evidence type="ECO:0000313" key="5">
    <source>
        <dbReference type="EMBL" id="UJG39534.1"/>
    </source>
</evidence>
<dbReference type="Pfam" id="PF13380">
    <property type="entry name" value="CoA_binding_2"/>
    <property type="match status" value="1"/>
</dbReference>
<protein>
    <submittedName>
        <fullName evidence="5">CoA-binding protein</fullName>
    </submittedName>
</protein>
<dbReference type="SUPFAM" id="SSF51735">
    <property type="entry name" value="NAD(P)-binding Rossmann-fold domains"/>
    <property type="match status" value="1"/>
</dbReference>
<accession>A0A9Y1BHW4</accession>